<keyword evidence="1" id="KW-1133">Transmembrane helix</keyword>
<evidence type="ECO:0000256" key="1">
    <source>
        <dbReference type="SAM" id="Phobius"/>
    </source>
</evidence>
<reference evidence="2 3" key="1">
    <citation type="submission" date="2020-09" db="EMBL/GenBank/DDBJ databases">
        <title>Draft Genome Sequences of Oil-Oxidizing Bacteria Halomonas titanicae, Marinobacter lutaoensis, and Virgibacillus halodenitrificans Isolated from Highly Saline Environments.</title>
        <authorList>
            <person name="Grouzdev D.S."/>
            <person name="Sokolova D.S."/>
            <person name="Semenova E.M."/>
            <person name="Borzenkov I.A."/>
            <person name="Bidzhieva S.K."/>
            <person name="Poltaraus A.B."/>
            <person name="Nazina T.N."/>
        </authorList>
    </citation>
    <scope>NUCLEOTIDE SEQUENCE [LARGE SCALE GENOMIC DNA]</scope>
    <source>
        <strain evidence="2 3">VKM B-3472D</strain>
    </source>
</reference>
<dbReference type="Pfam" id="PF12841">
    <property type="entry name" value="YvrJ"/>
    <property type="match status" value="1"/>
</dbReference>
<feature type="transmembrane region" description="Helical" evidence="1">
    <location>
        <begin position="6"/>
        <end position="28"/>
    </location>
</feature>
<dbReference type="RefSeq" id="WP_189776939.1">
    <property type="nucleotide sequence ID" value="NZ_JACWEZ010000001.1"/>
</dbReference>
<organism evidence="2 3">
    <name type="scientific">Virgibacillus halodenitrificans</name>
    <name type="common">Bacillus halodenitrificans</name>
    <dbReference type="NCBI Taxonomy" id="1482"/>
    <lineage>
        <taxon>Bacteria</taxon>
        <taxon>Bacillati</taxon>
        <taxon>Bacillota</taxon>
        <taxon>Bacilli</taxon>
        <taxon>Bacillales</taxon>
        <taxon>Bacillaceae</taxon>
        <taxon>Virgibacillus</taxon>
    </lineage>
</organism>
<sequence length="51" mass="5950">MVLENIPTWISIIGNFGFPIAITVYLFVRFERKLDDLEKIILKLSTVIKKL</sequence>
<accession>A0ABR7VHW0</accession>
<comment type="caution">
    <text evidence="2">The sequence shown here is derived from an EMBL/GenBank/DDBJ whole genome shotgun (WGS) entry which is preliminary data.</text>
</comment>
<keyword evidence="1" id="KW-0472">Membrane</keyword>
<dbReference type="InterPro" id="IPR024419">
    <property type="entry name" value="YvrJ"/>
</dbReference>
<protein>
    <submittedName>
        <fullName evidence="2">YvrJ family protein</fullName>
    </submittedName>
</protein>
<keyword evidence="3" id="KW-1185">Reference proteome</keyword>
<evidence type="ECO:0000313" key="2">
    <source>
        <dbReference type="EMBL" id="MBD1221520.1"/>
    </source>
</evidence>
<gene>
    <name evidence="2" type="ORF">IC602_02705</name>
</gene>
<name>A0ABR7VHW0_VIRHA</name>
<keyword evidence="1" id="KW-0812">Transmembrane</keyword>
<dbReference type="Proteomes" id="UP000621631">
    <property type="component" value="Unassembled WGS sequence"/>
</dbReference>
<proteinExistence type="predicted"/>
<evidence type="ECO:0000313" key="3">
    <source>
        <dbReference type="Proteomes" id="UP000621631"/>
    </source>
</evidence>
<dbReference type="EMBL" id="JACWEZ010000001">
    <property type="protein sequence ID" value="MBD1221520.1"/>
    <property type="molecule type" value="Genomic_DNA"/>
</dbReference>